<organism evidence="2 3">
    <name type="scientific">Folsomia candida</name>
    <name type="common">Springtail</name>
    <dbReference type="NCBI Taxonomy" id="158441"/>
    <lineage>
        <taxon>Eukaryota</taxon>
        <taxon>Metazoa</taxon>
        <taxon>Ecdysozoa</taxon>
        <taxon>Arthropoda</taxon>
        <taxon>Hexapoda</taxon>
        <taxon>Collembola</taxon>
        <taxon>Entomobryomorpha</taxon>
        <taxon>Isotomoidea</taxon>
        <taxon>Isotomidae</taxon>
        <taxon>Proisotominae</taxon>
        <taxon>Folsomia</taxon>
    </lineage>
</organism>
<evidence type="ECO:0000313" key="2">
    <source>
        <dbReference type="EMBL" id="OXA44680.1"/>
    </source>
</evidence>
<name>A0A226DHS1_FOLCA</name>
<keyword evidence="3" id="KW-1185">Reference proteome</keyword>
<dbReference type="EMBL" id="LNIX01000019">
    <property type="protein sequence ID" value="OXA44680.1"/>
    <property type="molecule type" value="Genomic_DNA"/>
</dbReference>
<dbReference type="AlphaFoldDB" id="A0A226DHS1"/>
<feature type="signal peptide" evidence="1">
    <location>
        <begin position="1"/>
        <end position="16"/>
    </location>
</feature>
<gene>
    <name evidence="2" type="ORF">Fcan01_20688</name>
</gene>
<accession>A0A226DHS1</accession>
<dbReference type="Proteomes" id="UP000198287">
    <property type="component" value="Unassembled WGS sequence"/>
</dbReference>
<sequence>MSLLSRILFPLVMVFCDRFQGAISTSQEFQTTSNLQDKLNLAEREIIQLRLKQSQSEDMVKIVTAEMKNLLNIRLNMEMTRQRNLAKVPDMRPLCRINQIETTTTTTSAPIYEQHHHHQTYRHHYEDELGGFDHYRDPPGRHRDELDIYY</sequence>
<feature type="chain" id="PRO_5012104202" evidence="1">
    <location>
        <begin position="17"/>
        <end position="150"/>
    </location>
</feature>
<evidence type="ECO:0000313" key="3">
    <source>
        <dbReference type="Proteomes" id="UP000198287"/>
    </source>
</evidence>
<keyword evidence="1" id="KW-0732">Signal</keyword>
<comment type="caution">
    <text evidence="2">The sequence shown here is derived from an EMBL/GenBank/DDBJ whole genome shotgun (WGS) entry which is preliminary data.</text>
</comment>
<evidence type="ECO:0000256" key="1">
    <source>
        <dbReference type="SAM" id="SignalP"/>
    </source>
</evidence>
<protein>
    <submittedName>
        <fullName evidence="2">Uncharacterized protein</fullName>
    </submittedName>
</protein>
<reference evidence="2 3" key="1">
    <citation type="submission" date="2015-12" db="EMBL/GenBank/DDBJ databases">
        <title>The genome of Folsomia candida.</title>
        <authorList>
            <person name="Faddeeva A."/>
            <person name="Derks M.F."/>
            <person name="Anvar Y."/>
            <person name="Smit S."/>
            <person name="Van Straalen N."/>
            <person name="Roelofs D."/>
        </authorList>
    </citation>
    <scope>NUCLEOTIDE SEQUENCE [LARGE SCALE GENOMIC DNA]</scope>
    <source>
        <strain evidence="2 3">VU population</strain>
        <tissue evidence="2">Whole body</tissue>
    </source>
</reference>
<proteinExistence type="predicted"/>